<evidence type="ECO:0000313" key="1">
    <source>
        <dbReference type="EMBL" id="CAF4451308.1"/>
    </source>
</evidence>
<sequence>MATSQNPKSSGTGKASKFYMACRE</sequence>
<dbReference type="Proteomes" id="UP000681720">
    <property type="component" value="Unassembled WGS sequence"/>
</dbReference>
<accession>A0A8S3AW01</accession>
<dbReference type="AlphaFoldDB" id="A0A8S3AW01"/>
<reference evidence="2" key="1">
    <citation type="submission" date="2021-02" db="EMBL/GenBank/DDBJ databases">
        <authorList>
            <person name="Nowell W R."/>
        </authorList>
    </citation>
    <scope>NUCLEOTIDE SEQUENCE</scope>
</reference>
<dbReference type="EMBL" id="CAJOBI010137965">
    <property type="protein sequence ID" value="CAF4754444.1"/>
    <property type="molecule type" value="Genomic_DNA"/>
</dbReference>
<protein>
    <submittedName>
        <fullName evidence="2">Uncharacterized protein</fullName>
    </submittedName>
</protein>
<name>A0A8S3AW01_9BILA</name>
<evidence type="ECO:0000313" key="2">
    <source>
        <dbReference type="EMBL" id="CAF4754444.1"/>
    </source>
</evidence>
<proteinExistence type="predicted"/>
<dbReference type="EMBL" id="CAJOBJ010185600">
    <property type="protein sequence ID" value="CAF4934753.1"/>
    <property type="molecule type" value="Genomic_DNA"/>
</dbReference>
<dbReference type="Proteomes" id="UP000676336">
    <property type="component" value="Unassembled WGS sequence"/>
</dbReference>
<organism evidence="2 4">
    <name type="scientific">Rotaria magnacalcarata</name>
    <dbReference type="NCBI Taxonomy" id="392030"/>
    <lineage>
        <taxon>Eukaryota</taxon>
        <taxon>Metazoa</taxon>
        <taxon>Spiralia</taxon>
        <taxon>Gnathifera</taxon>
        <taxon>Rotifera</taxon>
        <taxon>Eurotatoria</taxon>
        <taxon>Bdelloidea</taxon>
        <taxon>Philodinida</taxon>
        <taxon>Philodinidae</taxon>
        <taxon>Rotaria</taxon>
    </lineage>
</organism>
<evidence type="ECO:0000313" key="3">
    <source>
        <dbReference type="EMBL" id="CAF4934753.1"/>
    </source>
</evidence>
<dbReference type="Proteomes" id="UP000681967">
    <property type="component" value="Unassembled WGS sequence"/>
</dbReference>
<gene>
    <name evidence="1" type="ORF">BYL167_LOCUS33771</name>
    <name evidence="3" type="ORF">GIL414_LOCUS53497</name>
    <name evidence="2" type="ORF">SMN809_LOCUS45275</name>
</gene>
<feature type="non-terminal residue" evidence="2">
    <location>
        <position position="24"/>
    </location>
</feature>
<dbReference type="EMBL" id="CAJOBH010066605">
    <property type="protein sequence ID" value="CAF4451308.1"/>
    <property type="molecule type" value="Genomic_DNA"/>
</dbReference>
<evidence type="ECO:0000313" key="4">
    <source>
        <dbReference type="Proteomes" id="UP000676336"/>
    </source>
</evidence>
<comment type="caution">
    <text evidence="2">The sequence shown here is derived from an EMBL/GenBank/DDBJ whole genome shotgun (WGS) entry which is preliminary data.</text>
</comment>